<dbReference type="InterPro" id="IPR051156">
    <property type="entry name" value="Mito/Outer_Membr_Metalloprot"/>
</dbReference>
<keyword evidence="7" id="KW-1133">Transmembrane helix</keyword>
<evidence type="ECO:0000256" key="2">
    <source>
        <dbReference type="ARBA" id="ARBA00022670"/>
    </source>
</evidence>
<comment type="caution">
    <text evidence="9">The sequence shown here is derived from an EMBL/GenBank/DDBJ whole genome shotgun (WGS) entry which is preliminary data.</text>
</comment>
<proteinExistence type="predicted"/>
<evidence type="ECO:0000256" key="7">
    <source>
        <dbReference type="SAM" id="Phobius"/>
    </source>
</evidence>
<evidence type="ECO:0000256" key="5">
    <source>
        <dbReference type="ARBA" id="ARBA00022833"/>
    </source>
</evidence>
<keyword evidence="4" id="KW-0378">Hydrolase</keyword>
<keyword evidence="3" id="KW-0479">Metal-binding</keyword>
<keyword evidence="2" id="KW-0645">Protease</keyword>
<feature type="transmembrane region" description="Helical" evidence="7">
    <location>
        <begin position="117"/>
        <end position="136"/>
    </location>
</feature>
<dbReference type="PANTHER" id="PTHR22726:SF1">
    <property type="entry name" value="METALLOENDOPEPTIDASE OMA1, MITOCHONDRIAL"/>
    <property type="match status" value="1"/>
</dbReference>
<evidence type="ECO:0000256" key="6">
    <source>
        <dbReference type="ARBA" id="ARBA00023049"/>
    </source>
</evidence>
<dbReference type="Gene3D" id="3.30.2010.10">
    <property type="entry name" value="Metalloproteases ('zincins'), catalytic domain"/>
    <property type="match status" value="1"/>
</dbReference>
<keyword evidence="6" id="KW-0482">Metalloprotease</keyword>
<feature type="domain" description="Peptidase M48" evidence="8">
    <location>
        <begin position="28"/>
        <end position="244"/>
    </location>
</feature>
<dbReference type="GO" id="GO:0046872">
    <property type="term" value="F:metal ion binding"/>
    <property type="evidence" value="ECO:0007669"/>
    <property type="project" value="UniProtKB-KW"/>
</dbReference>
<comment type="cofactor">
    <cofactor evidence="1">
        <name>Zn(2+)</name>
        <dbReference type="ChEBI" id="CHEBI:29105"/>
    </cofactor>
</comment>
<dbReference type="Pfam" id="PF01435">
    <property type="entry name" value="Peptidase_M48"/>
    <property type="match status" value="1"/>
</dbReference>
<evidence type="ECO:0000313" key="9">
    <source>
        <dbReference type="EMBL" id="KUG21924.1"/>
    </source>
</evidence>
<evidence type="ECO:0000256" key="4">
    <source>
        <dbReference type="ARBA" id="ARBA00022801"/>
    </source>
</evidence>
<keyword evidence="7" id="KW-0472">Membrane</keyword>
<evidence type="ECO:0000256" key="1">
    <source>
        <dbReference type="ARBA" id="ARBA00001947"/>
    </source>
</evidence>
<dbReference type="GO" id="GO:0016020">
    <property type="term" value="C:membrane"/>
    <property type="evidence" value="ECO:0007669"/>
    <property type="project" value="TreeGrafter"/>
</dbReference>
<dbReference type="PANTHER" id="PTHR22726">
    <property type="entry name" value="METALLOENDOPEPTIDASE OMA1"/>
    <property type="match status" value="1"/>
</dbReference>
<evidence type="ECO:0000256" key="3">
    <source>
        <dbReference type="ARBA" id="ARBA00022723"/>
    </source>
</evidence>
<protein>
    <submittedName>
        <fullName evidence="9">Peptidase, m48 family</fullName>
    </submittedName>
</protein>
<dbReference type="GO" id="GO:0051603">
    <property type="term" value="P:proteolysis involved in protein catabolic process"/>
    <property type="evidence" value="ECO:0007669"/>
    <property type="project" value="TreeGrafter"/>
</dbReference>
<accession>A0A0W8FM85</accession>
<reference evidence="9" key="1">
    <citation type="journal article" date="2015" name="Proc. Natl. Acad. Sci. U.S.A.">
        <title>Networks of energetic and metabolic interactions define dynamics in microbial communities.</title>
        <authorList>
            <person name="Embree M."/>
            <person name="Liu J.K."/>
            <person name="Al-Bassam M.M."/>
            <person name="Zengler K."/>
        </authorList>
    </citation>
    <scope>NUCLEOTIDE SEQUENCE</scope>
</reference>
<name>A0A0W8FM85_9ZZZZ</name>
<gene>
    <name evidence="9" type="ORF">ASZ90_008309</name>
</gene>
<organism evidence="9">
    <name type="scientific">hydrocarbon metagenome</name>
    <dbReference type="NCBI Taxonomy" id="938273"/>
    <lineage>
        <taxon>unclassified sequences</taxon>
        <taxon>metagenomes</taxon>
        <taxon>ecological metagenomes</taxon>
    </lineage>
</organism>
<dbReference type="GO" id="GO:0004222">
    <property type="term" value="F:metalloendopeptidase activity"/>
    <property type="evidence" value="ECO:0007669"/>
    <property type="project" value="InterPro"/>
</dbReference>
<sequence>MQDEQRLTREALPKMLKDYPAAKNQEVQKYVSDLGMKIVRANKLEGNPYHYTFTVVDVADINAFAMPAGAVFVTAPLIAMASNEAELAGVISHEIGHVVARHAAERMYTMEKAQNKTWMYAAGGAAVGAIVGYGLGRLICDEGDSACHAKAALLGGAAGAGGGLLAQKYTFLVNSREDEMEADRIGFKYAVAAGYDKDQVGKFYEKLLQMEKSGKKGDSTIVKNLSDAFSTHPPSEERVRQMNELAAQTPAGKAITSTADFNKAKQIAAAMKKK</sequence>
<dbReference type="AlphaFoldDB" id="A0A0W8FM85"/>
<dbReference type="InterPro" id="IPR001915">
    <property type="entry name" value="Peptidase_M48"/>
</dbReference>
<keyword evidence="7" id="KW-0812">Transmembrane</keyword>
<evidence type="ECO:0000259" key="8">
    <source>
        <dbReference type="Pfam" id="PF01435"/>
    </source>
</evidence>
<dbReference type="EMBL" id="LNQE01001007">
    <property type="protein sequence ID" value="KUG21924.1"/>
    <property type="molecule type" value="Genomic_DNA"/>
</dbReference>
<keyword evidence="5" id="KW-0862">Zinc</keyword>